<proteinExistence type="predicted"/>
<evidence type="ECO:0000313" key="2">
    <source>
        <dbReference type="Proteomes" id="UP000321353"/>
    </source>
</evidence>
<dbReference type="AlphaFoldDB" id="A0A5B9MF35"/>
<dbReference type="KEGG" id="smam:Mal15_31890"/>
<protein>
    <submittedName>
        <fullName evidence="1">Uncharacterized protein</fullName>
    </submittedName>
</protein>
<organism evidence="1 2">
    <name type="scientific">Stieleria maiorica</name>
    <dbReference type="NCBI Taxonomy" id="2795974"/>
    <lineage>
        <taxon>Bacteria</taxon>
        <taxon>Pseudomonadati</taxon>
        <taxon>Planctomycetota</taxon>
        <taxon>Planctomycetia</taxon>
        <taxon>Pirellulales</taxon>
        <taxon>Pirellulaceae</taxon>
        <taxon>Stieleria</taxon>
    </lineage>
</organism>
<gene>
    <name evidence="1" type="ORF">Mal15_31890</name>
</gene>
<sequence length="109" mass="11314">MAPNVENVSSVRSVGSIPARGVSQWQGLGGFCHGPFADRPVESISRITRAQCHPLSEPTALAAANLGFPFELSEPTALAAGLGLTFELYEPTALAAGLGLTFETCKARG</sequence>
<reference evidence="1 2" key="1">
    <citation type="submission" date="2019-02" db="EMBL/GenBank/DDBJ databases">
        <title>Planctomycetal bacteria perform biofilm scaping via a novel small molecule.</title>
        <authorList>
            <person name="Jeske O."/>
            <person name="Boedeker C."/>
            <person name="Wiegand S."/>
            <person name="Breitling P."/>
            <person name="Kallscheuer N."/>
            <person name="Jogler M."/>
            <person name="Rohde M."/>
            <person name="Petersen J."/>
            <person name="Medema M.H."/>
            <person name="Surup F."/>
            <person name="Jogler C."/>
        </authorList>
    </citation>
    <scope>NUCLEOTIDE SEQUENCE [LARGE SCALE GENOMIC DNA]</scope>
    <source>
        <strain evidence="1 2">Mal15</strain>
    </source>
</reference>
<evidence type="ECO:0000313" key="1">
    <source>
        <dbReference type="EMBL" id="QEF99129.1"/>
    </source>
</evidence>
<dbReference type="EMBL" id="CP036264">
    <property type="protein sequence ID" value="QEF99129.1"/>
    <property type="molecule type" value="Genomic_DNA"/>
</dbReference>
<keyword evidence="2" id="KW-1185">Reference proteome</keyword>
<accession>A0A5B9MF35</accession>
<name>A0A5B9MF35_9BACT</name>
<dbReference type="Proteomes" id="UP000321353">
    <property type="component" value="Chromosome"/>
</dbReference>